<feature type="compositionally biased region" description="Gly residues" evidence="1">
    <location>
        <begin position="114"/>
        <end position="123"/>
    </location>
</feature>
<evidence type="ECO:0000313" key="5">
    <source>
        <dbReference type="Proteomes" id="UP000325187"/>
    </source>
</evidence>
<sequence length="135" mass="14851">MNKQRYESLPKEVQDIINAESGEALSLAFTRAMMKEADQAVARMEASPDHHFYEPSAQEAQRFYDAFARMAVDWGGEDAKRLALIEDLRAILRISPVKRRPHNVDEVGKTGLSHGQGLGGGGACPAAGPRGFHHH</sequence>
<evidence type="ECO:0000313" key="3">
    <source>
        <dbReference type="EMBL" id="GER01691.1"/>
    </source>
</evidence>
<proteinExistence type="predicted"/>
<gene>
    <name evidence="2" type="ORF">JCM17844_25320</name>
    <name evidence="3" type="ORF">JCM17845_23140</name>
</gene>
<evidence type="ECO:0000313" key="2">
    <source>
        <dbReference type="EMBL" id="GEQ98895.1"/>
    </source>
</evidence>
<feature type="compositionally biased region" description="Low complexity" evidence="1">
    <location>
        <begin position="124"/>
        <end position="135"/>
    </location>
</feature>
<dbReference type="EMBL" id="BKCL01000010">
    <property type="protein sequence ID" value="GEQ98895.1"/>
    <property type="molecule type" value="Genomic_DNA"/>
</dbReference>
<dbReference type="RefSeq" id="WP_150001110.1">
    <property type="nucleotide sequence ID" value="NZ_BKCL01000010.1"/>
</dbReference>
<organism evidence="2 4">
    <name type="scientific">Iodidimonas gelatinilytica</name>
    <dbReference type="NCBI Taxonomy" id="1236966"/>
    <lineage>
        <taxon>Bacteria</taxon>
        <taxon>Pseudomonadati</taxon>
        <taxon>Pseudomonadota</taxon>
        <taxon>Alphaproteobacteria</taxon>
        <taxon>Iodidimonadales</taxon>
        <taxon>Iodidimonadaceae</taxon>
        <taxon>Iodidimonas</taxon>
    </lineage>
</organism>
<comment type="caution">
    <text evidence="2">The sequence shown here is derived from an EMBL/GenBank/DDBJ whole genome shotgun (WGS) entry which is preliminary data.</text>
</comment>
<feature type="region of interest" description="Disordered" evidence="1">
    <location>
        <begin position="112"/>
        <end position="135"/>
    </location>
</feature>
<reference evidence="4 5" key="1">
    <citation type="submission" date="2019-09" db="EMBL/GenBank/DDBJ databases">
        <title>NBRP : Genome information of microbial organism related human and environment.</title>
        <authorList>
            <person name="Hattori M."/>
            <person name="Oshima K."/>
            <person name="Inaba H."/>
            <person name="Suda W."/>
            <person name="Sakamoto M."/>
            <person name="Iino T."/>
            <person name="Kitahara M."/>
            <person name="Oshida Y."/>
            <person name="Iida T."/>
            <person name="Kudo T."/>
            <person name="Itoh T."/>
            <person name="Ohkuma M."/>
        </authorList>
    </citation>
    <scope>NUCLEOTIDE SEQUENCE [LARGE SCALE GENOMIC DNA]</scope>
    <source>
        <strain evidence="2 4">Hi-2</strain>
        <strain evidence="3 5">Mie-1</strain>
    </source>
</reference>
<accession>A0A5A7MVH3</accession>
<keyword evidence="5" id="KW-1185">Reference proteome</keyword>
<accession>A0A5A7N037</accession>
<dbReference type="Gene3D" id="3.40.190.170">
    <property type="entry name" value="Bacterial extracellular solute-binding protein, family 7"/>
    <property type="match status" value="1"/>
</dbReference>
<evidence type="ECO:0000256" key="1">
    <source>
        <dbReference type="SAM" id="MobiDB-lite"/>
    </source>
</evidence>
<dbReference type="AlphaFoldDB" id="A0A5A7MVH3"/>
<dbReference type="Proteomes" id="UP000325187">
    <property type="component" value="Unassembled WGS sequence"/>
</dbReference>
<dbReference type="Proteomes" id="UP000322084">
    <property type="component" value="Unassembled WGS sequence"/>
</dbReference>
<protein>
    <submittedName>
        <fullName evidence="2">Uncharacterized protein</fullName>
    </submittedName>
</protein>
<dbReference type="EMBL" id="BKCM01000012">
    <property type="protein sequence ID" value="GER01691.1"/>
    <property type="molecule type" value="Genomic_DNA"/>
</dbReference>
<evidence type="ECO:0000313" key="4">
    <source>
        <dbReference type="Proteomes" id="UP000322084"/>
    </source>
</evidence>
<name>A0A5A7MVH3_9PROT</name>
<dbReference type="InterPro" id="IPR038404">
    <property type="entry name" value="TRAP_DctP_sf"/>
</dbReference>